<dbReference type="KEGG" id="pzh:CX676_08510"/>
<accession>A0A2H5EY12</accession>
<name>A0A2H5EY12_9RHOB</name>
<sequence length="710" mass="76264">MNRITPEALYTLLPAIHRLRDAGEGEPLRALMAVLAREGAVVEENIEQLLDNLFIETCADWAAPYIGQTVGYRALYQIEGSDVGTRAEVANTIAYRRRKGTAAVLEALARDVTGWPAHVVEYFQTTATCQRINHVRPDHPFAPDLRDPLPLEPVERAFDRVTQLADMRSIQQVPPRRSSGGRHGFPNIGLFLWRLIPMAQTRVPATRVDSRRWRFDPLGADRQLVNLPAPEAGIGSISRPEHVPGAITRRMLDADPALWYPRAFQIFVDDVAVPVALIKACDLSDDGAGWNHPPHAGARVRVDPMLGRIAFPADQAGRITASFHLGFPGRIGGGEYNRAATLTIDPGQAIFPCPTIEFPTVQSALDAAAPLGGIVEITTSDIFAENITLTATAGTELILRAANGQRPILRPAQPVAVSGGEDARIILDGLVIDGQPVEIAPNGDGASPASVTLRHLTLIPGLSFTATGDPASPGATSLMVTTTGVELLLDKVITGPLRLDQTTNATIRDSIVTAAALPARDSAEGLAIAGPAGEGDPGAALTIIASTVLGRILARSFPLVSDSILQARTTDGSPPIRAIRRQQGCMRFSFVPEGSITPRRYRCQPQLAIDSAIALAEEAAGGPIPAAARALIRTRIRRSLRPGFEAQSASHPAFCQLRRATPAEIRMGASDEGEMGAWHLIAAPHREANLRIRLEEYLRFGLEAGIFFET</sequence>
<dbReference type="Proteomes" id="UP000234530">
    <property type="component" value="Chromosome"/>
</dbReference>
<dbReference type="EMBL" id="CP025430">
    <property type="protein sequence ID" value="AUH64191.1"/>
    <property type="molecule type" value="Genomic_DNA"/>
</dbReference>
<dbReference type="RefSeq" id="WP_101752229.1">
    <property type="nucleotide sequence ID" value="NZ_CP025430.1"/>
</dbReference>
<gene>
    <name evidence="1" type="ORF">CX676_08510</name>
</gene>
<protein>
    <submittedName>
        <fullName evidence="1">Uncharacterized protein</fullName>
    </submittedName>
</protein>
<keyword evidence="2" id="KW-1185">Reference proteome</keyword>
<evidence type="ECO:0000313" key="2">
    <source>
        <dbReference type="Proteomes" id="UP000234530"/>
    </source>
</evidence>
<reference evidence="1 2" key="1">
    <citation type="journal article" date="2013" name="Antonie Van Leeuwenhoek">
        <title>Paracoccus zhejiangensis sp. nov., isolated from activated sludge in wastewater-treatment system.</title>
        <authorList>
            <person name="Wu Z.G."/>
            <person name="Zhang D.F."/>
            <person name="Liu Y.L."/>
            <person name="Wang F."/>
            <person name="Jiang X."/>
            <person name="Li C."/>
            <person name="Li S.P."/>
            <person name="Hong Q."/>
            <person name="Li W.J."/>
        </authorList>
    </citation>
    <scope>NUCLEOTIDE SEQUENCE [LARGE SCALE GENOMIC DNA]</scope>
    <source>
        <strain evidence="1 2">J6</strain>
    </source>
</reference>
<proteinExistence type="predicted"/>
<dbReference type="OrthoDB" id="626916at2"/>
<dbReference type="AlphaFoldDB" id="A0A2H5EY12"/>
<evidence type="ECO:0000313" key="1">
    <source>
        <dbReference type="EMBL" id="AUH64191.1"/>
    </source>
</evidence>
<organism evidence="1 2">
    <name type="scientific">Paracoccus zhejiangensis</name>
    <dbReference type="NCBI Taxonomy" id="1077935"/>
    <lineage>
        <taxon>Bacteria</taxon>
        <taxon>Pseudomonadati</taxon>
        <taxon>Pseudomonadota</taxon>
        <taxon>Alphaproteobacteria</taxon>
        <taxon>Rhodobacterales</taxon>
        <taxon>Paracoccaceae</taxon>
        <taxon>Paracoccus</taxon>
    </lineage>
</organism>